<dbReference type="InterPro" id="IPR002893">
    <property type="entry name" value="Znf_MYND"/>
</dbReference>
<evidence type="ECO:0000256" key="3">
    <source>
        <dbReference type="ARBA" id="ARBA00022833"/>
    </source>
</evidence>
<sequence>MPSKKRKSSKRSTQNTLHGTEGVYYVADEDYRDYKHHQLPQMTCDVCFKKAGQGGVELKKCNGCTAAWYCSEQCERQAWPEHKKSCGTVDIVESIQPHILRFLEHSGLLHFLRVALVFNLNLLMNPRSEECLRAQVALQVVPTDDDCYTKLFTRTGSTPEIMQGCLQIFRVEDNGEVDVRRSAHSLLVSMWKRARQTAAAAGRYAVKSVK</sequence>
<dbReference type="EMBL" id="NHYE01000735">
    <property type="protein sequence ID" value="PPR03493.1"/>
    <property type="molecule type" value="Genomic_DNA"/>
</dbReference>
<dbReference type="AlphaFoldDB" id="A0A409YK95"/>
<name>A0A409YK95_9AGAR</name>
<evidence type="ECO:0000256" key="4">
    <source>
        <dbReference type="PROSITE-ProRule" id="PRU00134"/>
    </source>
</evidence>
<dbReference type="Pfam" id="PF01753">
    <property type="entry name" value="zf-MYND"/>
    <property type="match status" value="1"/>
</dbReference>
<dbReference type="STRING" id="231916.A0A409YK95"/>
<keyword evidence="1" id="KW-0479">Metal-binding</keyword>
<evidence type="ECO:0000313" key="7">
    <source>
        <dbReference type="Proteomes" id="UP000284706"/>
    </source>
</evidence>
<comment type="caution">
    <text evidence="6">The sequence shown here is derived from an EMBL/GenBank/DDBJ whole genome shotgun (WGS) entry which is preliminary data.</text>
</comment>
<dbReference type="GO" id="GO:0008270">
    <property type="term" value="F:zinc ion binding"/>
    <property type="evidence" value="ECO:0007669"/>
    <property type="project" value="UniProtKB-KW"/>
</dbReference>
<dbReference type="Proteomes" id="UP000284706">
    <property type="component" value="Unassembled WGS sequence"/>
</dbReference>
<reference evidence="6 7" key="1">
    <citation type="journal article" date="2018" name="Evol. Lett.">
        <title>Horizontal gene cluster transfer increased hallucinogenic mushroom diversity.</title>
        <authorList>
            <person name="Reynolds H.T."/>
            <person name="Vijayakumar V."/>
            <person name="Gluck-Thaler E."/>
            <person name="Korotkin H.B."/>
            <person name="Matheny P.B."/>
            <person name="Slot J.C."/>
        </authorList>
    </citation>
    <scope>NUCLEOTIDE SEQUENCE [LARGE SCALE GENOMIC DNA]</scope>
    <source>
        <strain evidence="6 7">SRW20</strain>
    </source>
</reference>
<keyword evidence="7" id="KW-1185">Reference proteome</keyword>
<evidence type="ECO:0000313" key="6">
    <source>
        <dbReference type="EMBL" id="PPR03493.1"/>
    </source>
</evidence>
<gene>
    <name evidence="6" type="ORF">CVT26_007899</name>
</gene>
<dbReference type="SUPFAM" id="SSF144232">
    <property type="entry name" value="HIT/MYND zinc finger-like"/>
    <property type="match status" value="1"/>
</dbReference>
<dbReference type="PROSITE" id="PS01360">
    <property type="entry name" value="ZF_MYND_1"/>
    <property type="match status" value="1"/>
</dbReference>
<dbReference type="InParanoid" id="A0A409YK95"/>
<evidence type="ECO:0000256" key="1">
    <source>
        <dbReference type="ARBA" id="ARBA00022723"/>
    </source>
</evidence>
<keyword evidence="2 4" id="KW-0863">Zinc-finger</keyword>
<dbReference type="Gene3D" id="6.10.140.2220">
    <property type="match status" value="1"/>
</dbReference>
<protein>
    <recommendedName>
        <fullName evidence="5">MYND-type domain-containing protein</fullName>
    </recommendedName>
</protein>
<evidence type="ECO:0000256" key="2">
    <source>
        <dbReference type="ARBA" id="ARBA00022771"/>
    </source>
</evidence>
<accession>A0A409YK95</accession>
<proteinExistence type="predicted"/>
<organism evidence="6 7">
    <name type="scientific">Gymnopilus dilepis</name>
    <dbReference type="NCBI Taxonomy" id="231916"/>
    <lineage>
        <taxon>Eukaryota</taxon>
        <taxon>Fungi</taxon>
        <taxon>Dikarya</taxon>
        <taxon>Basidiomycota</taxon>
        <taxon>Agaricomycotina</taxon>
        <taxon>Agaricomycetes</taxon>
        <taxon>Agaricomycetidae</taxon>
        <taxon>Agaricales</taxon>
        <taxon>Agaricineae</taxon>
        <taxon>Hymenogastraceae</taxon>
        <taxon>Gymnopilus</taxon>
    </lineage>
</organism>
<dbReference type="OrthoDB" id="5231159at2759"/>
<dbReference type="PROSITE" id="PS50865">
    <property type="entry name" value="ZF_MYND_2"/>
    <property type="match status" value="1"/>
</dbReference>
<evidence type="ECO:0000259" key="5">
    <source>
        <dbReference type="PROSITE" id="PS50865"/>
    </source>
</evidence>
<feature type="domain" description="MYND-type" evidence="5">
    <location>
        <begin position="44"/>
        <end position="86"/>
    </location>
</feature>
<keyword evidence="3" id="KW-0862">Zinc</keyword>